<feature type="region of interest" description="Disordered" evidence="2">
    <location>
        <begin position="912"/>
        <end position="948"/>
    </location>
</feature>
<comment type="caution">
    <text evidence="3">The sequence shown here is derived from an EMBL/GenBank/DDBJ whole genome shotgun (WGS) entry which is preliminary data.</text>
</comment>
<dbReference type="InterPro" id="IPR036691">
    <property type="entry name" value="Endo/exonu/phosph_ase_sf"/>
</dbReference>
<keyword evidence="1" id="KW-0175">Coiled coil</keyword>
<feature type="compositionally biased region" description="Basic and acidic residues" evidence="2">
    <location>
        <begin position="55"/>
        <end position="64"/>
    </location>
</feature>
<evidence type="ECO:0000313" key="4">
    <source>
        <dbReference type="Proteomes" id="UP001633002"/>
    </source>
</evidence>
<sequence length="948" mass="108693">MQAINRNTDPLTPRLLIKVLDTQEEENSREQQSTPEEENTITENQEQSCMLVDVSPKEGRKRALEQQSGDQVQGREEEQQGRRDTTQRNSLQNVKEYKTTAGAEKGGSKQGAKKPATSELRIKEDEARFRLSQITSWDKIIIDYTFEGKAGAALLVLNNWEIVEKGTHGTGTVAWAKVKVGEKVVGVASVHGPRDRSSRARIWRWMCQNWQGQDWIILGDWNNVENYEDTNGYSSVQKGKERRRWALLKAQLDLLDSLEMASVQKGPKFTSQERIKKYMATWRETANEESDPRIRWERKWYAVRELLKEIAKEENTKRRAKQADLDRLNSLRKQIAEDETGAVLDELHRLEKKIKEAEEKQGKYWRKLSRIKWLKYGEVPSKFFFSALREQQAKQEITCLQLDSGELVEDDQRILAELHRFYSDLFKQLEVPQEDEHDTAVMVYANEDNVTKLMAAIKIYEKIAGASLNIHKSVLIPWGMDSCPEWITRLGCKVPRKGEVVCYLGFPIGWGITEDDQCDFMLAKLQRKLGNWKFRNLTFTGRLLVLKHVVRAVPIHVLAALPVSAKTCGKMETVSREFLWGKNREGKPKIPLIAWEKMQQTKICGGLGLTSFLATSRALRAKLCLRIFQYPQLTWVRAAGNIIKHQLQSGSWLRDRREWTLRELLLVAPPKRITKCPTVQGLLDAWNLMRNYLKLQKHDCCVQGSISSTLWVLLGLWQQWYSPEAAQQLLKTLKKLRIERIGKWADLSHSITLPRPLTREVAYCKAHKWGKDASLCKRCALEEENESHLLWSCPKAKEVWFDFNFIAQGTEAEISTNQSFIAALDMALRATLPTKLLCIAAITKVIWQERNYITYQSYFKKIPLRATVQQILLVAQVQMEKLDGSSRNYGKLKAATDTLARLEARLHNVAPQLSPVVPQEDSESSVTTQDGAYGSSDSDEGSSSDNEM</sequence>
<dbReference type="PANTHER" id="PTHR33116">
    <property type="entry name" value="REVERSE TRANSCRIPTASE ZINC-BINDING DOMAIN-CONTAINING PROTEIN-RELATED-RELATED"/>
    <property type="match status" value="1"/>
</dbReference>
<keyword evidence="4" id="KW-1185">Reference proteome</keyword>
<evidence type="ECO:0000256" key="2">
    <source>
        <dbReference type="SAM" id="MobiDB-lite"/>
    </source>
</evidence>
<dbReference type="SUPFAM" id="SSF56219">
    <property type="entry name" value="DNase I-like"/>
    <property type="match status" value="1"/>
</dbReference>
<evidence type="ECO:0000256" key="1">
    <source>
        <dbReference type="SAM" id="Coils"/>
    </source>
</evidence>
<dbReference type="AlphaFoldDB" id="A0ABD3GG84"/>
<dbReference type="Proteomes" id="UP001633002">
    <property type="component" value="Unassembled WGS sequence"/>
</dbReference>
<evidence type="ECO:0000313" key="3">
    <source>
        <dbReference type="EMBL" id="KAL3677035.1"/>
    </source>
</evidence>
<feature type="compositionally biased region" description="Basic and acidic residues" evidence="2">
    <location>
        <begin position="73"/>
        <end position="86"/>
    </location>
</feature>
<dbReference type="PANTHER" id="PTHR33116:SF86">
    <property type="entry name" value="REVERSE TRANSCRIPTASE DOMAIN-CONTAINING PROTEIN"/>
    <property type="match status" value="1"/>
</dbReference>
<feature type="coiled-coil region" evidence="1">
    <location>
        <begin position="303"/>
        <end position="360"/>
    </location>
</feature>
<name>A0ABD3GG84_9MARC</name>
<accession>A0ABD3GG84</accession>
<reference evidence="3 4" key="1">
    <citation type="submission" date="2024-09" db="EMBL/GenBank/DDBJ databases">
        <title>Chromosome-scale assembly of Riccia sorocarpa.</title>
        <authorList>
            <person name="Paukszto L."/>
        </authorList>
    </citation>
    <scope>NUCLEOTIDE SEQUENCE [LARGE SCALE GENOMIC DNA]</scope>
    <source>
        <strain evidence="3">LP-2024</strain>
        <tissue evidence="3">Aerial parts of the thallus</tissue>
    </source>
</reference>
<feature type="compositionally biased region" description="Polar residues" evidence="2">
    <location>
        <begin position="1"/>
        <end position="10"/>
    </location>
</feature>
<dbReference type="EMBL" id="JBJQOH010000008">
    <property type="protein sequence ID" value="KAL3677035.1"/>
    <property type="molecule type" value="Genomic_DNA"/>
</dbReference>
<feature type="compositionally biased region" description="Acidic residues" evidence="2">
    <location>
        <begin position="937"/>
        <end position="948"/>
    </location>
</feature>
<evidence type="ECO:0008006" key="5">
    <source>
        <dbReference type="Google" id="ProtNLM"/>
    </source>
</evidence>
<gene>
    <name evidence="3" type="ORF">R1sor_026983</name>
</gene>
<feature type="region of interest" description="Disordered" evidence="2">
    <location>
        <begin position="1"/>
        <end position="119"/>
    </location>
</feature>
<organism evidence="3 4">
    <name type="scientific">Riccia sorocarpa</name>
    <dbReference type="NCBI Taxonomy" id="122646"/>
    <lineage>
        <taxon>Eukaryota</taxon>
        <taxon>Viridiplantae</taxon>
        <taxon>Streptophyta</taxon>
        <taxon>Embryophyta</taxon>
        <taxon>Marchantiophyta</taxon>
        <taxon>Marchantiopsida</taxon>
        <taxon>Marchantiidae</taxon>
        <taxon>Marchantiales</taxon>
        <taxon>Ricciaceae</taxon>
        <taxon>Riccia</taxon>
    </lineage>
</organism>
<protein>
    <recommendedName>
        <fullName evidence="5">Reverse transcriptase zinc-binding domain-containing protein</fullName>
    </recommendedName>
</protein>
<proteinExistence type="predicted"/>
<dbReference type="Gene3D" id="3.60.10.10">
    <property type="entry name" value="Endonuclease/exonuclease/phosphatase"/>
    <property type="match status" value="1"/>
</dbReference>